<keyword evidence="1" id="KW-0175">Coiled coil</keyword>
<feature type="region of interest" description="Disordered" evidence="2">
    <location>
        <begin position="643"/>
        <end position="665"/>
    </location>
</feature>
<reference evidence="3 4" key="2">
    <citation type="submission" date="2017-04" db="EMBL/GenBank/DDBJ databases">
        <title>CpG methylation of centromeres and impact of large insertions on vertebrate speciation.</title>
        <authorList>
            <person name="Ichikawa K."/>
            <person name="Yoshimura J."/>
            <person name="Morishita S."/>
        </authorList>
    </citation>
    <scope>NUCLEOTIDE SEQUENCE</scope>
    <source>
        <strain evidence="3 4">HSOK</strain>
    </source>
</reference>
<reference key="1">
    <citation type="journal article" date="2007" name="Nature">
        <title>The medaka draft genome and insights into vertebrate genome evolution.</title>
        <authorList>
            <person name="Kasahara M."/>
            <person name="Naruse K."/>
            <person name="Sasaki S."/>
            <person name="Nakatani Y."/>
            <person name="Qu W."/>
            <person name="Ahsan B."/>
            <person name="Yamada T."/>
            <person name="Nagayasu Y."/>
            <person name="Doi K."/>
            <person name="Kasai Y."/>
            <person name="Jindo T."/>
            <person name="Kobayashi D."/>
            <person name="Shimada A."/>
            <person name="Toyoda A."/>
            <person name="Kuroki Y."/>
            <person name="Fujiyama A."/>
            <person name="Sasaki T."/>
            <person name="Shimizu A."/>
            <person name="Asakawa S."/>
            <person name="Shimizu N."/>
            <person name="Hashimoto S."/>
            <person name="Yang J."/>
            <person name="Lee Y."/>
            <person name="Matsushima K."/>
            <person name="Sugano S."/>
            <person name="Sakaizumi M."/>
            <person name="Narita T."/>
            <person name="Ohishi K."/>
            <person name="Haga S."/>
            <person name="Ohta F."/>
            <person name="Nomoto H."/>
            <person name="Nogata K."/>
            <person name="Morishita T."/>
            <person name="Endo T."/>
            <person name="Shin-I T."/>
            <person name="Takeda H."/>
            <person name="Morishita S."/>
            <person name="Kohara Y."/>
        </authorList>
    </citation>
    <scope>NUCLEOTIDE SEQUENCE [LARGE SCALE GENOMIC DNA]</scope>
    <source>
        <strain>Hd-rR</strain>
    </source>
</reference>
<feature type="region of interest" description="Disordered" evidence="2">
    <location>
        <begin position="1"/>
        <end position="112"/>
    </location>
</feature>
<dbReference type="Proteomes" id="UP000265200">
    <property type="component" value="Chromosome 24"/>
</dbReference>
<feature type="compositionally biased region" description="Polar residues" evidence="2">
    <location>
        <begin position="147"/>
        <end position="170"/>
    </location>
</feature>
<dbReference type="InterPro" id="IPR040210">
    <property type="entry name" value="Cep85/Cep85L"/>
</dbReference>
<protein>
    <submittedName>
        <fullName evidence="3">Centrosomal protein 85, like</fullName>
    </submittedName>
</protein>
<evidence type="ECO:0000313" key="4">
    <source>
        <dbReference type="Proteomes" id="UP000265200"/>
    </source>
</evidence>
<organism evidence="3 4">
    <name type="scientific">Oryzias latipes</name>
    <name type="common">Japanese rice fish</name>
    <name type="synonym">Japanese killifish</name>
    <dbReference type="NCBI Taxonomy" id="8090"/>
    <lineage>
        <taxon>Eukaryota</taxon>
        <taxon>Metazoa</taxon>
        <taxon>Chordata</taxon>
        <taxon>Craniata</taxon>
        <taxon>Vertebrata</taxon>
        <taxon>Euteleostomi</taxon>
        <taxon>Actinopterygii</taxon>
        <taxon>Neopterygii</taxon>
        <taxon>Teleostei</taxon>
        <taxon>Neoteleostei</taxon>
        <taxon>Acanthomorphata</taxon>
        <taxon>Ovalentaria</taxon>
        <taxon>Atherinomorphae</taxon>
        <taxon>Beloniformes</taxon>
        <taxon>Adrianichthyidae</taxon>
        <taxon>Oryziinae</taxon>
        <taxon>Oryzias</taxon>
    </lineage>
</organism>
<feature type="region of interest" description="Disordered" evidence="2">
    <location>
        <begin position="147"/>
        <end position="176"/>
    </location>
</feature>
<dbReference type="Ensembl" id="ENSORLT00015010972.1">
    <property type="protein sequence ID" value="ENSORLP00015002443.1"/>
    <property type="gene ID" value="ENSORLG00015003120.1"/>
</dbReference>
<dbReference type="PANTHER" id="PTHR31075:SF2">
    <property type="entry name" value="CENTROSOMAL PROTEIN OF 85 KDA-LIKE"/>
    <property type="match status" value="1"/>
</dbReference>
<evidence type="ECO:0000256" key="2">
    <source>
        <dbReference type="SAM" id="MobiDB-lite"/>
    </source>
</evidence>
<feature type="coiled-coil region" evidence="1">
    <location>
        <begin position="428"/>
        <end position="527"/>
    </location>
</feature>
<feature type="compositionally biased region" description="Basic and acidic residues" evidence="2">
    <location>
        <begin position="1"/>
        <end position="11"/>
    </location>
</feature>
<name>A0A3P9H473_ORYLA</name>
<evidence type="ECO:0000256" key="1">
    <source>
        <dbReference type="SAM" id="Coils"/>
    </source>
</evidence>
<dbReference type="PANTHER" id="PTHR31075">
    <property type="entry name" value="CENTROSOMAL PROTEIN OF 85 KDA"/>
    <property type="match status" value="1"/>
</dbReference>
<sequence>MWGRNQDESDKTGSPGWGFGPDPAWPGGSGMYGGRRRSAVSDSGDTGIGTLCSDSLEDDSGSGTTPPSLQLSLHLHSSRDDDSVPVVAITPSSSFSPGSGCRTPASPHSVGRWSQSLYSAKPRTFQIGAPSSLDLKDPQPIRRWSSFTKLSSGSEKNPTRTSSFQYSPDAQGSLDRGLQYGSRKACRSTSMDLYLPLSSISTCSTTLQRSPSASPASWYQHSSRSMGLDMDRFPSSAHSSPLKQSRLDMKYSPLPEPNMVCGGGQGFGLSSVERSLAQKGERTSPIQPAVRTQMWLAEQMEYRPKSEPGSDTDELSPWQQRLNQTLMETPLPVHTLMKVKEELLRQRELEILRQKQQILQLHIQIRENELRAQQLLQNHRGWTDDPLSRNSEKSPARTLCKQPTDWLCCHEEVGGKLALAELEVLHLNKFFKQVTQKYTEDMKKLEEKVKTRDRYICSLKKKCQRESEQNREKQQRIETLEKYLSELPTVEQVHERAQQQEDLHRKAQDLQKTISKLQKNLEERQSLMKEKDTMIESQAKREEELMASVLSLQAKVQQCFSDGVRLPVQDLKQLEGENSQLLQQRNHSSQVTSSVFSCLAHTGMKSQANTSFCFQQIFRHQKEEIDRLSLLLMAARARLQEKRGISHQHQSHQPEEEEDSRAPSSRAVLQNQIEDPSLFVLSGLGKSEVDRLLKEMSLCLLDLQALCNILVQRAQGEEPNLSLLLGIKSEEIDCRVEEEEELSVKLFEVCRLRKGIDELRRNISERCDHFLGNGRPPPH</sequence>
<reference evidence="3" key="3">
    <citation type="submission" date="2025-08" db="UniProtKB">
        <authorList>
            <consortium name="Ensembl"/>
        </authorList>
    </citation>
    <scope>IDENTIFICATION</scope>
    <source>
        <strain evidence="3">HSOK</strain>
    </source>
</reference>
<accession>A0A3P9H473</accession>
<proteinExistence type="predicted"/>
<evidence type="ECO:0000313" key="3">
    <source>
        <dbReference type="Ensembl" id="ENSORLP00015002443.1"/>
    </source>
</evidence>
<dbReference type="AlphaFoldDB" id="A0A3P9H473"/>
<reference evidence="3" key="4">
    <citation type="submission" date="2025-09" db="UniProtKB">
        <authorList>
            <consortium name="Ensembl"/>
        </authorList>
    </citation>
    <scope>IDENTIFICATION</scope>
    <source>
        <strain evidence="3">HSOK</strain>
    </source>
</reference>